<dbReference type="STRING" id="573024.SAMN05216208_1727"/>
<evidence type="ECO:0000256" key="3">
    <source>
        <dbReference type="ARBA" id="ARBA00022692"/>
    </source>
</evidence>
<dbReference type="EMBL" id="FTNV01000001">
    <property type="protein sequence ID" value="SIR89930.1"/>
    <property type="molecule type" value="Genomic_DNA"/>
</dbReference>
<evidence type="ECO:0000313" key="7">
    <source>
        <dbReference type="EMBL" id="SIR89930.1"/>
    </source>
</evidence>
<dbReference type="PANTHER" id="PTHR30250:SF11">
    <property type="entry name" value="O-ANTIGEN TRANSPORTER-RELATED"/>
    <property type="match status" value="1"/>
</dbReference>
<feature type="transmembrane region" description="Helical" evidence="6">
    <location>
        <begin position="239"/>
        <end position="262"/>
    </location>
</feature>
<feature type="transmembrane region" description="Helical" evidence="6">
    <location>
        <begin position="374"/>
        <end position="394"/>
    </location>
</feature>
<evidence type="ECO:0000256" key="5">
    <source>
        <dbReference type="ARBA" id="ARBA00023136"/>
    </source>
</evidence>
<keyword evidence="3 6" id="KW-0812">Transmembrane</keyword>
<evidence type="ECO:0000256" key="1">
    <source>
        <dbReference type="ARBA" id="ARBA00004651"/>
    </source>
</evidence>
<feature type="transmembrane region" description="Helical" evidence="6">
    <location>
        <begin position="321"/>
        <end position="340"/>
    </location>
</feature>
<keyword evidence="5 6" id="KW-0472">Membrane</keyword>
<dbReference type="GO" id="GO:0005886">
    <property type="term" value="C:plasma membrane"/>
    <property type="evidence" value="ECO:0007669"/>
    <property type="project" value="UniProtKB-SubCell"/>
</dbReference>
<feature type="transmembrane region" description="Helical" evidence="6">
    <location>
        <begin position="210"/>
        <end position="233"/>
    </location>
</feature>
<dbReference type="AlphaFoldDB" id="A0A1N7EPD4"/>
<sequence length="404" mass="42922">MKKFLPLGRAFLGRFLSASGVIAISVTLSRQLSLAEAGAFFGAFITLMGMAIALQFGSPLIILRSVARLSGDTAGADAIFGRALSNLTVVCAVVAAGWIGAVALGGSFDTPMAWVWVNFLPVAVMGPVSAYVKAKGHPGWGGFWEVGVLSLIGVALVLIARPADAMEAWLAFSVACWTGMILGFLHAGARHLKSIAWPAPDLKLMLEGRHLWAVAVLSYASLWGGVLIAEWLLDPEATAVLNALFRALAPLQFLILTIDFYMAPKFAAADKAALYRLYTRARIACALLAVPYAALTLAVPSEFLNLLYGEGYGAYGTELRVIIGAILVQIALGPAGILLNMRGQDKIMLLFLAGKSLVYCSTAILFGIGVGLTGIIVSFSLSAVLQVLAQYIFVKRSYLKEHLI</sequence>
<reference evidence="7 8" key="1">
    <citation type="submission" date="2017-01" db="EMBL/GenBank/DDBJ databases">
        <authorList>
            <person name="Mah S.A."/>
            <person name="Swanson W.J."/>
            <person name="Moy G.W."/>
            <person name="Vacquier V.D."/>
        </authorList>
    </citation>
    <scope>NUCLEOTIDE SEQUENCE [LARGE SCALE GENOMIC DNA]</scope>
    <source>
        <strain evidence="7 8">DSM 29590</strain>
    </source>
</reference>
<dbReference type="InterPro" id="IPR050833">
    <property type="entry name" value="Poly_Biosynth_Transport"/>
</dbReference>
<feature type="transmembrane region" description="Helical" evidence="6">
    <location>
        <begin position="39"/>
        <end position="63"/>
    </location>
</feature>
<organism evidence="7 8">
    <name type="scientific">Roseovarius nanhaiticus</name>
    <dbReference type="NCBI Taxonomy" id="573024"/>
    <lineage>
        <taxon>Bacteria</taxon>
        <taxon>Pseudomonadati</taxon>
        <taxon>Pseudomonadota</taxon>
        <taxon>Alphaproteobacteria</taxon>
        <taxon>Rhodobacterales</taxon>
        <taxon>Roseobacteraceae</taxon>
        <taxon>Roseovarius</taxon>
    </lineage>
</organism>
<evidence type="ECO:0000313" key="8">
    <source>
        <dbReference type="Proteomes" id="UP000186019"/>
    </source>
</evidence>
<evidence type="ECO:0000256" key="2">
    <source>
        <dbReference type="ARBA" id="ARBA00022475"/>
    </source>
</evidence>
<proteinExistence type="predicted"/>
<evidence type="ECO:0000256" key="6">
    <source>
        <dbReference type="SAM" id="Phobius"/>
    </source>
</evidence>
<protein>
    <submittedName>
        <fullName evidence="7">Membrane protein involved in the export of O-antigen and teichoic acid</fullName>
    </submittedName>
</protein>
<keyword evidence="8" id="KW-1185">Reference proteome</keyword>
<evidence type="ECO:0000256" key="4">
    <source>
        <dbReference type="ARBA" id="ARBA00022989"/>
    </source>
</evidence>
<feature type="transmembrane region" description="Helical" evidence="6">
    <location>
        <begin position="84"/>
        <end position="107"/>
    </location>
</feature>
<comment type="subcellular location">
    <subcellularLocation>
        <location evidence="1">Cell membrane</location>
        <topology evidence="1">Multi-pass membrane protein</topology>
    </subcellularLocation>
</comment>
<dbReference type="PANTHER" id="PTHR30250">
    <property type="entry name" value="PST FAMILY PREDICTED COLANIC ACID TRANSPORTER"/>
    <property type="match status" value="1"/>
</dbReference>
<feature type="transmembrane region" description="Helical" evidence="6">
    <location>
        <begin position="283"/>
        <end position="301"/>
    </location>
</feature>
<feature type="transmembrane region" description="Helical" evidence="6">
    <location>
        <begin position="347"/>
        <end position="368"/>
    </location>
</feature>
<keyword evidence="2" id="KW-1003">Cell membrane</keyword>
<feature type="transmembrane region" description="Helical" evidence="6">
    <location>
        <begin position="144"/>
        <end position="163"/>
    </location>
</feature>
<accession>A0A1N7EPD4</accession>
<name>A0A1N7EPD4_9RHOB</name>
<keyword evidence="4 6" id="KW-1133">Transmembrane helix</keyword>
<feature type="transmembrane region" description="Helical" evidence="6">
    <location>
        <begin position="169"/>
        <end position="189"/>
    </location>
</feature>
<feature type="transmembrane region" description="Helical" evidence="6">
    <location>
        <begin position="113"/>
        <end position="132"/>
    </location>
</feature>
<gene>
    <name evidence="7" type="ORF">SAMN05421666_0408</name>
</gene>
<dbReference type="Proteomes" id="UP000186019">
    <property type="component" value="Unassembled WGS sequence"/>
</dbReference>